<reference evidence="2" key="1">
    <citation type="submission" date="2015-01" db="EMBL/GenBank/DDBJ databases">
        <authorList>
            <person name="Aksoy S."/>
            <person name="Warren W."/>
            <person name="Wilson R.K."/>
        </authorList>
    </citation>
    <scope>NUCLEOTIDE SEQUENCE [LARGE SCALE GENOMIC DNA]</scope>
    <source>
        <strain evidence="2">IAEA</strain>
    </source>
</reference>
<name>A0A1B0BE98_9MUSC</name>
<dbReference type="Proteomes" id="UP000092460">
    <property type="component" value="Unassembled WGS sequence"/>
</dbReference>
<dbReference type="GO" id="GO:0042393">
    <property type="term" value="F:histone binding"/>
    <property type="evidence" value="ECO:0007669"/>
    <property type="project" value="TreeGrafter"/>
</dbReference>
<dbReference type="EMBL" id="JXJN01012813">
    <property type="status" value="NOT_ANNOTATED_CDS"/>
    <property type="molecule type" value="Genomic_DNA"/>
</dbReference>
<dbReference type="AlphaFoldDB" id="A0A1B0BE98"/>
<dbReference type="EnsemblMetazoa" id="GPPI027216-RA">
    <property type="protein sequence ID" value="GPPI027216-PA"/>
    <property type="gene ID" value="GPPI027216"/>
</dbReference>
<dbReference type="SUPFAM" id="SSF48371">
    <property type="entry name" value="ARM repeat"/>
    <property type="match status" value="1"/>
</dbReference>
<accession>A0A1B0BE98</accession>
<evidence type="ECO:0000313" key="2">
    <source>
        <dbReference type="Proteomes" id="UP000092460"/>
    </source>
</evidence>
<dbReference type="STRING" id="67801.A0A1B0BE98"/>
<dbReference type="InterPro" id="IPR016024">
    <property type="entry name" value="ARM-type_fold"/>
</dbReference>
<dbReference type="GO" id="GO:0000779">
    <property type="term" value="C:condensed chromosome, centromeric region"/>
    <property type="evidence" value="ECO:0007669"/>
    <property type="project" value="TreeGrafter"/>
</dbReference>
<dbReference type="PANTHER" id="PTHR14222">
    <property type="entry name" value="CONDENSIN"/>
    <property type="match status" value="1"/>
</dbReference>
<organism evidence="1 2">
    <name type="scientific">Glossina palpalis gambiensis</name>
    <dbReference type="NCBI Taxonomy" id="67801"/>
    <lineage>
        <taxon>Eukaryota</taxon>
        <taxon>Metazoa</taxon>
        <taxon>Ecdysozoa</taxon>
        <taxon>Arthropoda</taxon>
        <taxon>Hexapoda</taxon>
        <taxon>Insecta</taxon>
        <taxon>Pterygota</taxon>
        <taxon>Neoptera</taxon>
        <taxon>Endopterygota</taxon>
        <taxon>Diptera</taxon>
        <taxon>Brachycera</taxon>
        <taxon>Muscomorpha</taxon>
        <taxon>Hippoboscoidea</taxon>
        <taxon>Glossinidae</taxon>
        <taxon>Glossina</taxon>
    </lineage>
</organism>
<keyword evidence="2" id="KW-1185">Reference proteome</keyword>
<dbReference type="VEuPathDB" id="VectorBase:GPPI027216"/>
<dbReference type="GO" id="GO:0000796">
    <property type="term" value="C:condensin complex"/>
    <property type="evidence" value="ECO:0007669"/>
    <property type="project" value="TreeGrafter"/>
</dbReference>
<dbReference type="GO" id="GO:0010032">
    <property type="term" value="P:meiotic chromosome condensation"/>
    <property type="evidence" value="ECO:0007669"/>
    <property type="project" value="TreeGrafter"/>
</dbReference>
<dbReference type="PANTHER" id="PTHR14222:SF2">
    <property type="entry name" value="CONDENSIN COMPLEX SUBUNIT 1"/>
    <property type="match status" value="1"/>
</dbReference>
<protein>
    <submittedName>
        <fullName evidence="1">Uncharacterized protein</fullName>
    </submittedName>
</protein>
<dbReference type="GO" id="GO:0007076">
    <property type="term" value="P:mitotic chromosome condensation"/>
    <property type="evidence" value="ECO:0007669"/>
    <property type="project" value="InterPro"/>
</dbReference>
<evidence type="ECO:0000313" key="1">
    <source>
        <dbReference type="EnsemblMetazoa" id="GPPI027216-PA"/>
    </source>
</evidence>
<reference evidence="1" key="2">
    <citation type="submission" date="2020-05" db="UniProtKB">
        <authorList>
            <consortium name="EnsemblMetazoa"/>
        </authorList>
    </citation>
    <scope>IDENTIFICATION</scope>
    <source>
        <strain evidence="1">IAEA</strain>
    </source>
</reference>
<sequence length="101" mass="11916">MKSASKRICKYPFHYRDSTLQQSAFLALVRFMCVSSRVCDSYMPFFMIILSNTKNIQIKCSIVIGLSDLAIRFLYIIEPWTGHFYSELHDENSEFRFEVKL</sequence>
<proteinExistence type="predicted"/>
<dbReference type="InterPro" id="IPR026971">
    <property type="entry name" value="CND1/NCAPD3"/>
</dbReference>